<dbReference type="InterPro" id="IPR013106">
    <property type="entry name" value="Ig_V-set"/>
</dbReference>
<evidence type="ECO:0000259" key="4">
    <source>
        <dbReference type="PROSITE" id="PS50835"/>
    </source>
</evidence>
<dbReference type="PANTHER" id="PTHR23268">
    <property type="entry name" value="T-CELL RECEPTOR BETA CHAIN"/>
    <property type="match status" value="1"/>
</dbReference>
<dbReference type="Pfam" id="PF07686">
    <property type="entry name" value="V-set"/>
    <property type="match status" value="1"/>
</dbReference>
<comment type="caution">
    <text evidence="5">The sequence shown here is derived from an EMBL/GenBank/DDBJ whole genome shotgun (WGS) entry which is preliminary data.</text>
</comment>
<dbReference type="AlphaFoldDB" id="A0A9D3MYZ0"/>
<dbReference type="GO" id="GO:0002376">
    <property type="term" value="P:immune system process"/>
    <property type="evidence" value="ECO:0007669"/>
    <property type="project" value="UniProtKB-KW"/>
</dbReference>
<dbReference type="EMBL" id="JAFIRN010000001">
    <property type="protein sequence ID" value="KAG5857884.1"/>
    <property type="molecule type" value="Genomic_DNA"/>
</dbReference>
<feature type="chain" id="PRO_5039281475" description="Ig-like domain-containing protein" evidence="3">
    <location>
        <begin position="22"/>
        <end position="181"/>
    </location>
</feature>
<name>A0A9D3MYZ0_ANGAN</name>
<protein>
    <recommendedName>
        <fullName evidence="4">Ig-like domain-containing protein</fullName>
    </recommendedName>
</protein>
<evidence type="ECO:0000256" key="1">
    <source>
        <dbReference type="ARBA" id="ARBA00022729"/>
    </source>
</evidence>
<dbReference type="PANTHER" id="PTHR23268:SF124">
    <property type="entry name" value="IG-LIKE DOMAIN-CONTAINING PROTEIN"/>
    <property type="match status" value="1"/>
</dbReference>
<dbReference type="InterPro" id="IPR050413">
    <property type="entry name" value="TCR_beta_variable"/>
</dbReference>
<feature type="domain" description="Ig-like" evidence="4">
    <location>
        <begin position="22"/>
        <end position="119"/>
    </location>
</feature>
<dbReference type="InterPro" id="IPR036179">
    <property type="entry name" value="Ig-like_dom_sf"/>
</dbReference>
<sequence>MIVNVIRFTLSLACLSSSVVCITVLQSPPELVLHRGEAVTLTCSHDDKNFDKLYWYKQTDGAGLELQGYLSFKQPYTEVGSFNVSGDGEKEGFLKSSAVTAEESGVYFCAVWQTASSLTSRFLSAPRAQASGGDCMQPRRQQPLVMSWYEQRERSRALRLIGFGYSTGQPTYEDPFRGGSS</sequence>
<dbReference type="SUPFAM" id="SSF48726">
    <property type="entry name" value="Immunoglobulin"/>
    <property type="match status" value="1"/>
</dbReference>
<dbReference type="InterPro" id="IPR013783">
    <property type="entry name" value="Ig-like_fold"/>
</dbReference>
<dbReference type="Proteomes" id="UP001044222">
    <property type="component" value="Unassembled WGS sequence"/>
</dbReference>
<dbReference type="InterPro" id="IPR003599">
    <property type="entry name" value="Ig_sub"/>
</dbReference>
<organism evidence="5 6">
    <name type="scientific">Anguilla anguilla</name>
    <name type="common">European freshwater eel</name>
    <name type="synonym">Muraena anguilla</name>
    <dbReference type="NCBI Taxonomy" id="7936"/>
    <lineage>
        <taxon>Eukaryota</taxon>
        <taxon>Metazoa</taxon>
        <taxon>Chordata</taxon>
        <taxon>Craniata</taxon>
        <taxon>Vertebrata</taxon>
        <taxon>Euteleostomi</taxon>
        <taxon>Actinopterygii</taxon>
        <taxon>Neopterygii</taxon>
        <taxon>Teleostei</taxon>
        <taxon>Anguilliformes</taxon>
        <taxon>Anguillidae</taxon>
        <taxon>Anguilla</taxon>
    </lineage>
</organism>
<keyword evidence="2" id="KW-0391">Immunity</keyword>
<dbReference type="Gene3D" id="2.60.40.10">
    <property type="entry name" value="Immunoglobulins"/>
    <property type="match status" value="1"/>
</dbReference>
<feature type="signal peptide" evidence="3">
    <location>
        <begin position="1"/>
        <end position="21"/>
    </location>
</feature>
<dbReference type="SMART" id="SM00406">
    <property type="entry name" value="IGv"/>
    <property type="match status" value="1"/>
</dbReference>
<dbReference type="SMART" id="SM00409">
    <property type="entry name" value="IG"/>
    <property type="match status" value="1"/>
</dbReference>
<proteinExistence type="predicted"/>
<dbReference type="InterPro" id="IPR007110">
    <property type="entry name" value="Ig-like_dom"/>
</dbReference>
<evidence type="ECO:0000256" key="2">
    <source>
        <dbReference type="ARBA" id="ARBA00022859"/>
    </source>
</evidence>
<dbReference type="PROSITE" id="PS50835">
    <property type="entry name" value="IG_LIKE"/>
    <property type="match status" value="1"/>
</dbReference>
<gene>
    <name evidence="5" type="ORF">ANANG_G00024130</name>
</gene>
<accession>A0A9D3MYZ0</accession>
<keyword evidence="1 3" id="KW-0732">Signal</keyword>
<dbReference type="GO" id="GO:0005886">
    <property type="term" value="C:plasma membrane"/>
    <property type="evidence" value="ECO:0007669"/>
    <property type="project" value="TreeGrafter"/>
</dbReference>
<evidence type="ECO:0000313" key="6">
    <source>
        <dbReference type="Proteomes" id="UP001044222"/>
    </source>
</evidence>
<evidence type="ECO:0000256" key="3">
    <source>
        <dbReference type="SAM" id="SignalP"/>
    </source>
</evidence>
<evidence type="ECO:0000313" key="5">
    <source>
        <dbReference type="EMBL" id="KAG5857884.1"/>
    </source>
</evidence>
<dbReference type="GO" id="GO:0007166">
    <property type="term" value="P:cell surface receptor signaling pathway"/>
    <property type="evidence" value="ECO:0007669"/>
    <property type="project" value="TreeGrafter"/>
</dbReference>
<reference evidence="5" key="1">
    <citation type="submission" date="2021-01" db="EMBL/GenBank/DDBJ databases">
        <title>A chromosome-scale assembly of European eel, Anguilla anguilla.</title>
        <authorList>
            <person name="Henkel C."/>
            <person name="Jong-Raadsen S.A."/>
            <person name="Dufour S."/>
            <person name="Weltzien F.-A."/>
            <person name="Palstra A.P."/>
            <person name="Pelster B."/>
            <person name="Spaink H.P."/>
            <person name="Van Den Thillart G.E."/>
            <person name="Jansen H."/>
            <person name="Zahm M."/>
            <person name="Klopp C."/>
            <person name="Cedric C."/>
            <person name="Louis A."/>
            <person name="Berthelot C."/>
            <person name="Parey E."/>
            <person name="Roest Crollius H."/>
            <person name="Montfort J."/>
            <person name="Robinson-Rechavi M."/>
            <person name="Bucao C."/>
            <person name="Bouchez O."/>
            <person name="Gislard M."/>
            <person name="Lluch J."/>
            <person name="Milhes M."/>
            <person name="Lampietro C."/>
            <person name="Lopez Roques C."/>
            <person name="Donnadieu C."/>
            <person name="Braasch I."/>
            <person name="Desvignes T."/>
            <person name="Postlethwait J."/>
            <person name="Bobe J."/>
            <person name="Guiguen Y."/>
            <person name="Dirks R."/>
        </authorList>
    </citation>
    <scope>NUCLEOTIDE SEQUENCE</scope>
    <source>
        <strain evidence="5">Tag_6206</strain>
        <tissue evidence="5">Liver</tissue>
    </source>
</reference>
<keyword evidence="6" id="KW-1185">Reference proteome</keyword>